<feature type="domain" description="Glycosyltransferase subfamily 4-like N-terminal" evidence="2">
    <location>
        <begin position="20"/>
        <end position="188"/>
    </location>
</feature>
<accession>A0A1C4ATG7</accession>
<keyword evidence="3" id="KW-0808">Transferase</keyword>
<sequence>MKGWLVMNIGLFTDTYAPQVSGVVTSIQTLRDQLIARGHRVYIFTSTDPNVPKDVLEPDVYRFPSFPFIGFKDRRLSYRGGLQAIQLAKKLQLDIVHTQTEFSLGLIGKLVARQLKIPAIHTFHTNYEDYLHYVANGKIIRPASVAVIARGYMMGMTGVIAPSKQTYDTLTKYKVSAPIEIIPTGVNVHHDEKEDTSRQLREKLGLSPETPVVLSLGRVAFEKNIDTALSIFAEVLVKIPDAMFLVVGGGPAMAELKDHVRSLEISDNVIFTGEVDHDEVYGYYKLADVFLSASVSETQGLTFIEAMTANTPVVAMRSPYLETVVIDDNIGALADDSYELLEPVVKYLMAKINHQVIGQPAVRDRVLHDIDAVTFGQRVLDCYSEALVVYHEEEDMEEADSNDLEYAKSFLSKTPFHKEGK</sequence>
<dbReference type="Pfam" id="PF13439">
    <property type="entry name" value="Glyco_transf_4"/>
    <property type="match status" value="1"/>
</dbReference>
<dbReference type="InterPro" id="IPR050194">
    <property type="entry name" value="Glycosyltransferase_grp1"/>
</dbReference>
<dbReference type="EMBL" id="FMAO01000007">
    <property type="protein sequence ID" value="SCB97796.1"/>
    <property type="molecule type" value="Genomic_DNA"/>
</dbReference>
<keyword evidence="4" id="KW-1185">Reference proteome</keyword>
<dbReference type="SUPFAM" id="SSF53756">
    <property type="entry name" value="UDP-Glycosyltransferase/glycogen phosphorylase"/>
    <property type="match status" value="1"/>
</dbReference>
<dbReference type="Pfam" id="PF00534">
    <property type="entry name" value="Glycos_transf_1"/>
    <property type="match status" value="1"/>
</dbReference>
<dbReference type="GO" id="GO:0016758">
    <property type="term" value="F:hexosyltransferase activity"/>
    <property type="evidence" value="ECO:0007669"/>
    <property type="project" value="TreeGrafter"/>
</dbReference>
<protein>
    <submittedName>
        <fullName evidence="3">1,2-diacylglycerol 3-alpha-glucosyltransferase</fullName>
    </submittedName>
</protein>
<dbReference type="Proteomes" id="UP000199268">
    <property type="component" value="Unassembled WGS sequence"/>
</dbReference>
<dbReference type="InterPro" id="IPR028098">
    <property type="entry name" value="Glyco_trans_4-like_N"/>
</dbReference>
<dbReference type="Gene3D" id="3.40.50.2000">
    <property type="entry name" value="Glycogen Phosphorylase B"/>
    <property type="match status" value="2"/>
</dbReference>
<dbReference type="CDD" id="cd03817">
    <property type="entry name" value="GT4_UGDG-like"/>
    <property type="match status" value="1"/>
</dbReference>
<evidence type="ECO:0000259" key="1">
    <source>
        <dbReference type="Pfam" id="PF00534"/>
    </source>
</evidence>
<feature type="domain" description="Glycosyl transferase family 1" evidence="1">
    <location>
        <begin position="199"/>
        <end position="337"/>
    </location>
</feature>
<evidence type="ECO:0000259" key="2">
    <source>
        <dbReference type="Pfam" id="PF13439"/>
    </source>
</evidence>
<dbReference type="PANTHER" id="PTHR45947:SF3">
    <property type="entry name" value="SULFOQUINOVOSYL TRANSFERASE SQD2"/>
    <property type="match status" value="1"/>
</dbReference>
<reference evidence="4" key="1">
    <citation type="submission" date="2016-08" db="EMBL/GenBank/DDBJ databases">
        <authorList>
            <person name="Varghese N."/>
            <person name="Submissions Spin"/>
        </authorList>
    </citation>
    <scope>NUCLEOTIDE SEQUENCE [LARGE SCALE GENOMIC DNA]</scope>
    <source>
        <strain evidence="4">R-53094</strain>
    </source>
</reference>
<dbReference type="AlphaFoldDB" id="A0A1C4ATG7"/>
<dbReference type="PANTHER" id="PTHR45947">
    <property type="entry name" value="SULFOQUINOVOSYL TRANSFERASE SQD2"/>
    <property type="match status" value="1"/>
</dbReference>
<organism evidence="3 4">
    <name type="scientific">Weissella bombi</name>
    <dbReference type="NCBI Taxonomy" id="1505725"/>
    <lineage>
        <taxon>Bacteria</taxon>
        <taxon>Bacillati</taxon>
        <taxon>Bacillota</taxon>
        <taxon>Bacilli</taxon>
        <taxon>Lactobacillales</taxon>
        <taxon>Lactobacillaceae</taxon>
        <taxon>Weissella</taxon>
    </lineage>
</organism>
<gene>
    <name evidence="3" type="ORF">GA0061074_1076</name>
</gene>
<proteinExistence type="predicted"/>
<evidence type="ECO:0000313" key="3">
    <source>
        <dbReference type="EMBL" id="SCB97796.1"/>
    </source>
</evidence>
<name>A0A1C4ATG7_9LACO</name>
<evidence type="ECO:0000313" key="4">
    <source>
        <dbReference type="Proteomes" id="UP000199268"/>
    </source>
</evidence>
<dbReference type="STRING" id="1505725.GA0061074_1076"/>
<dbReference type="InterPro" id="IPR001296">
    <property type="entry name" value="Glyco_trans_1"/>
</dbReference>